<evidence type="ECO:0000256" key="1">
    <source>
        <dbReference type="SAM" id="MobiDB-lite"/>
    </source>
</evidence>
<organism evidence="2 3">
    <name type="scientific">Phytophthora rubi</name>
    <dbReference type="NCBI Taxonomy" id="129364"/>
    <lineage>
        <taxon>Eukaryota</taxon>
        <taxon>Sar</taxon>
        <taxon>Stramenopiles</taxon>
        <taxon>Oomycota</taxon>
        <taxon>Peronosporomycetes</taxon>
        <taxon>Peronosporales</taxon>
        <taxon>Peronosporaceae</taxon>
        <taxon>Phytophthora</taxon>
    </lineage>
</organism>
<reference evidence="2 3" key="1">
    <citation type="submission" date="2018-09" db="EMBL/GenBank/DDBJ databases">
        <title>Genomic investigation of the strawberry pathogen Phytophthora fragariae indicates pathogenicity is determined by transcriptional variation in three key races.</title>
        <authorList>
            <person name="Adams T.M."/>
            <person name="Armitage A.D."/>
            <person name="Sobczyk M.K."/>
            <person name="Bates H.J."/>
            <person name="Dunwell J.M."/>
            <person name="Nellist C.F."/>
            <person name="Harrison R.J."/>
        </authorList>
    </citation>
    <scope>NUCLEOTIDE SEQUENCE [LARGE SCALE GENOMIC DNA]</scope>
    <source>
        <strain evidence="2 3">SCRP324</strain>
    </source>
</reference>
<protein>
    <submittedName>
        <fullName evidence="2">Uncharacterized protein</fullName>
    </submittedName>
</protein>
<evidence type="ECO:0000313" key="2">
    <source>
        <dbReference type="EMBL" id="KAE8999460.1"/>
    </source>
</evidence>
<proteinExistence type="predicted"/>
<comment type="caution">
    <text evidence="2">The sequence shown here is derived from an EMBL/GenBank/DDBJ whole genome shotgun (WGS) entry which is preliminary data.</text>
</comment>
<feature type="compositionally biased region" description="Basic and acidic residues" evidence="1">
    <location>
        <begin position="35"/>
        <end position="48"/>
    </location>
</feature>
<accession>A0A6A3JVQ5</accession>
<dbReference type="EMBL" id="QXFU01001579">
    <property type="protein sequence ID" value="KAE8999460.1"/>
    <property type="molecule type" value="Genomic_DNA"/>
</dbReference>
<feature type="compositionally biased region" description="Polar residues" evidence="1">
    <location>
        <begin position="1"/>
        <end position="18"/>
    </location>
</feature>
<dbReference type="OrthoDB" id="160433at2759"/>
<dbReference type="Proteomes" id="UP000435112">
    <property type="component" value="Unassembled WGS sequence"/>
</dbReference>
<evidence type="ECO:0000313" key="3">
    <source>
        <dbReference type="Proteomes" id="UP000435112"/>
    </source>
</evidence>
<gene>
    <name evidence="2" type="ORF">PR002_g18443</name>
</gene>
<dbReference type="AlphaFoldDB" id="A0A6A3JVQ5"/>
<sequence length="431" mass="48118">MEYLSSSSNPNNQDSLPSETLKRAHDEVAAQDASTEARKEEEESDFLKYEAGASQNAPKKQKVESNDYQAQIDTLLQEIAEVKERLASSPTSSTHEIARKCIEAKQTAATMKRKLAEHFHWMQRVTSLMETAPLLHFAVAASDEQGNADASRQRSLESLDEWLGESKEHPHSRLVLDERLRAAVITCQENVSRLLCDAMDNQTPFQLSLQFESHGWEIATGILVNDHMGFRCHRVLPAELDSKAKEVAMALWTFVESDEIFRTFVPLVQDSIIAHQGTDCSLSCRMLQLSQEMSQKAVATVETIGSTRDDNGEENSWQVSIEAVHDHCLCTFVADATGDSVIQNTAPPVKLDLGLQMSKLNMHNKFLMGARVTKTEEGVDVFIAGSARFDLPCYCDPAFDLLQYFVSYLPAYEDLHLTALTEDKLQSDGLV</sequence>
<feature type="region of interest" description="Disordered" evidence="1">
    <location>
        <begin position="1"/>
        <end position="65"/>
    </location>
</feature>
<name>A0A6A3JVQ5_9STRA</name>